<protein>
    <submittedName>
        <fullName evidence="8">PLP-dependent aminotransferase family protein</fullName>
    </submittedName>
</protein>
<evidence type="ECO:0000256" key="6">
    <source>
        <dbReference type="SAM" id="MobiDB-lite"/>
    </source>
</evidence>
<dbReference type="PANTHER" id="PTHR46577:SF1">
    <property type="entry name" value="HTH-TYPE TRANSCRIPTIONAL REGULATORY PROTEIN GABR"/>
    <property type="match status" value="1"/>
</dbReference>
<sequence length="502" mass="53116">MAGSGRGDGNHHRCQNGLPRGPYFLKTTGPLLELALDLPAPGSRRRQQALLQQLRAAILSGRLQPGLRLPASRALAAQAGLARQTVVVAYDSLLAEGYLVARPGAGTFVADGAGQGPGPRRALPAERMPVKPAPPRRAAGEATPPPLDFRLGVPDIRAFPHTPWRRLAARTLRELERAPVERGPAAGEPALREAIAQHVSFARAVAARGEQVIVSAGAQQAFHLLARTLVAAGRRVVAVEDPGYPPVREAFAAAGARVLAVPVDGDGLVVERLSGDVRVICVTPSHQFPYGVPMSAARRRALLAFARRHRALVIEDDYDGEFRFDGRALDALKTLDRDGDTVFYVGTFSKSLAPALRLGYVIAPPAWVEPLAAAREAADSHGPVLEQRILAAFIAEGHLARHVRRMQREYAARRRALLTGLAPLAAQLRPLPALAGLHLAAAAAPGLDLAALTGRALAEGIGLHPLGAYALRPDAAPALGFGYGAIDAAGITEALRRLARLL</sequence>
<reference evidence="8 9" key="1">
    <citation type="submission" date="2020-05" db="EMBL/GenBank/DDBJ databases">
        <title>Aquincola sp. isolate from soil.</title>
        <authorList>
            <person name="Han J."/>
            <person name="Kim D.-U."/>
        </authorList>
    </citation>
    <scope>NUCLEOTIDE SEQUENCE [LARGE SCALE GENOMIC DNA]</scope>
    <source>
        <strain evidence="8 9">S2</strain>
    </source>
</reference>
<organism evidence="8 9">
    <name type="scientific">Pseudaquabacterium terrae</name>
    <dbReference type="NCBI Taxonomy" id="2732868"/>
    <lineage>
        <taxon>Bacteria</taxon>
        <taxon>Pseudomonadati</taxon>
        <taxon>Pseudomonadota</taxon>
        <taxon>Betaproteobacteria</taxon>
        <taxon>Burkholderiales</taxon>
        <taxon>Sphaerotilaceae</taxon>
        <taxon>Pseudaquabacterium</taxon>
    </lineage>
</organism>
<dbReference type="InterPro" id="IPR051446">
    <property type="entry name" value="HTH_trans_reg/aminotransferase"/>
</dbReference>
<dbReference type="Proteomes" id="UP000737171">
    <property type="component" value="Unassembled WGS sequence"/>
</dbReference>
<keyword evidence="2" id="KW-0663">Pyridoxal phosphate</keyword>
<dbReference type="CDD" id="cd07377">
    <property type="entry name" value="WHTH_GntR"/>
    <property type="match status" value="1"/>
</dbReference>
<comment type="caution">
    <text evidence="8">The sequence shown here is derived from an EMBL/GenBank/DDBJ whole genome shotgun (WGS) entry which is preliminary data.</text>
</comment>
<accession>A0ABX2EBA9</accession>
<dbReference type="EMBL" id="JABRWJ010000001">
    <property type="protein sequence ID" value="NRF66173.1"/>
    <property type="molecule type" value="Genomic_DNA"/>
</dbReference>
<dbReference type="SMART" id="SM00345">
    <property type="entry name" value="HTH_GNTR"/>
    <property type="match status" value="1"/>
</dbReference>
<keyword evidence="8" id="KW-0032">Aminotransferase</keyword>
<evidence type="ECO:0000256" key="1">
    <source>
        <dbReference type="ARBA" id="ARBA00005384"/>
    </source>
</evidence>
<dbReference type="SUPFAM" id="SSF46785">
    <property type="entry name" value="Winged helix' DNA-binding domain"/>
    <property type="match status" value="1"/>
</dbReference>
<evidence type="ECO:0000256" key="2">
    <source>
        <dbReference type="ARBA" id="ARBA00022898"/>
    </source>
</evidence>
<proteinExistence type="inferred from homology"/>
<evidence type="ECO:0000259" key="7">
    <source>
        <dbReference type="PROSITE" id="PS50949"/>
    </source>
</evidence>
<feature type="region of interest" description="Disordered" evidence="6">
    <location>
        <begin position="1"/>
        <end position="20"/>
    </location>
</feature>
<dbReference type="InterPro" id="IPR036388">
    <property type="entry name" value="WH-like_DNA-bd_sf"/>
</dbReference>
<dbReference type="InterPro" id="IPR015424">
    <property type="entry name" value="PyrdxlP-dep_Trfase"/>
</dbReference>
<keyword evidence="4" id="KW-0238">DNA-binding</keyword>
<dbReference type="GO" id="GO:0008483">
    <property type="term" value="F:transaminase activity"/>
    <property type="evidence" value="ECO:0007669"/>
    <property type="project" value="UniProtKB-KW"/>
</dbReference>
<keyword evidence="8" id="KW-0808">Transferase</keyword>
<dbReference type="PANTHER" id="PTHR46577">
    <property type="entry name" value="HTH-TYPE TRANSCRIPTIONAL REGULATORY PROTEIN GABR"/>
    <property type="match status" value="1"/>
</dbReference>
<name>A0ABX2EBA9_9BURK</name>
<dbReference type="InterPro" id="IPR000524">
    <property type="entry name" value="Tscrpt_reg_HTH_GntR"/>
</dbReference>
<evidence type="ECO:0000256" key="4">
    <source>
        <dbReference type="ARBA" id="ARBA00023125"/>
    </source>
</evidence>
<keyword evidence="9" id="KW-1185">Reference proteome</keyword>
<dbReference type="InterPro" id="IPR015421">
    <property type="entry name" value="PyrdxlP-dep_Trfase_major"/>
</dbReference>
<dbReference type="SUPFAM" id="SSF53383">
    <property type="entry name" value="PLP-dependent transferases"/>
    <property type="match status" value="1"/>
</dbReference>
<evidence type="ECO:0000313" key="8">
    <source>
        <dbReference type="EMBL" id="NRF66173.1"/>
    </source>
</evidence>
<dbReference type="CDD" id="cd00609">
    <property type="entry name" value="AAT_like"/>
    <property type="match status" value="1"/>
</dbReference>
<comment type="similarity">
    <text evidence="1">In the C-terminal section; belongs to the class-I pyridoxal-phosphate-dependent aminotransferase family.</text>
</comment>
<dbReference type="Pfam" id="PF00392">
    <property type="entry name" value="GntR"/>
    <property type="match status" value="1"/>
</dbReference>
<evidence type="ECO:0000256" key="5">
    <source>
        <dbReference type="ARBA" id="ARBA00023163"/>
    </source>
</evidence>
<dbReference type="Gene3D" id="3.40.640.10">
    <property type="entry name" value="Type I PLP-dependent aspartate aminotransferase-like (Major domain)"/>
    <property type="match status" value="1"/>
</dbReference>
<keyword evidence="3" id="KW-0805">Transcription regulation</keyword>
<keyword evidence="5" id="KW-0804">Transcription</keyword>
<gene>
    <name evidence="8" type="ORF">HLB44_04180</name>
</gene>
<dbReference type="InterPro" id="IPR004839">
    <property type="entry name" value="Aminotransferase_I/II_large"/>
</dbReference>
<evidence type="ECO:0000256" key="3">
    <source>
        <dbReference type="ARBA" id="ARBA00023015"/>
    </source>
</evidence>
<feature type="domain" description="HTH gntR-type" evidence="7">
    <location>
        <begin position="44"/>
        <end position="112"/>
    </location>
</feature>
<dbReference type="PROSITE" id="PS50949">
    <property type="entry name" value="HTH_GNTR"/>
    <property type="match status" value="1"/>
</dbReference>
<dbReference type="Pfam" id="PF00155">
    <property type="entry name" value="Aminotran_1_2"/>
    <property type="match status" value="1"/>
</dbReference>
<feature type="region of interest" description="Disordered" evidence="6">
    <location>
        <begin position="111"/>
        <end position="146"/>
    </location>
</feature>
<dbReference type="InterPro" id="IPR036390">
    <property type="entry name" value="WH_DNA-bd_sf"/>
</dbReference>
<evidence type="ECO:0000313" key="9">
    <source>
        <dbReference type="Proteomes" id="UP000737171"/>
    </source>
</evidence>
<dbReference type="Gene3D" id="1.10.10.10">
    <property type="entry name" value="Winged helix-like DNA-binding domain superfamily/Winged helix DNA-binding domain"/>
    <property type="match status" value="1"/>
</dbReference>